<evidence type="ECO:0000313" key="8">
    <source>
        <dbReference type="EMBL" id="ABO95337.1"/>
    </source>
</evidence>
<reference evidence="8 9" key="1">
    <citation type="journal article" date="2007" name="Proc. Natl. Acad. Sci. U.S.A.">
        <title>The tiny eukaryote Ostreococcus provides genomic insights into the paradox of plankton speciation.</title>
        <authorList>
            <person name="Palenik B."/>
            <person name="Grimwood J."/>
            <person name="Aerts A."/>
            <person name="Rouze P."/>
            <person name="Salamov A."/>
            <person name="Putnam N."/>
            <person name="Dupont C."/>
            <person name="Jorgensen R."/>
            <person name="Derelle E."/>
            <person name="Rombauts S."/>
            <person name="Zhou K."/>
            <person name="Otillar R."/>
            <person name="Merchant S.S."/>
            <person name="Podell S."/>
            <person name="Gaasterland T."/>
            <person name="Napoli C."/>
            <person name="Gendler K."/>
            <person name="Manuell A."/>
            <person name="Tai V."/>
            <person name="Vallon O."/>
            <person name="Piganeau G."/>
            <person name="Jancek S."/>
            <person name="Heijde M."/>
            <person name="Jabbari K."/>
            <person name="Bowler C."/>
            <person name="Lohr M."/>
            <person name="Robbens S."/>
            <person name="Werner G."/>
            <person name="Dubchak I."/>
            <person name="Pazour G.J."/>
            <person name="Ren Q."/>
            <person name="Paulsen I."/>
            <person name="Delwiche C."/>
            <person name="Schmutz J."/>
            <person name="Rokhsar D."/>
            <person name="Van de Peer Y."/>
            <person name="Moreau H."/>
            <person name="Grigoriev I.V."/>
        </authorList>
    </citation>
    <scope>NUCLEOTIDE SEQUENCE [LARGE SCALE GENOMIC DNA]</scope>
    <source>
        <strain evidence="8 9">CCE9901</strain>
    </source>
</reference>
<organism evidence="8 9">
    <name type="scientific">Ostreococcus lucimarinus (strain CCE9901)</name>
    <dbReference type="NCBI Taxonomy" id="436017"/>
    <lineage>
        <taxon>Eukaryota</taxon>
        <taxon>Viridiplantae</taxon>
        <taxon>Chlorophyta</taxon>
        <taxon>Mamiellophyceae</taxon>
        <taxon>Mamiellales</taxon>
        <taxon>Bathycoccaceae</taxon>
        <taxon>Ostreococcus</taxon>
    </lineage>
</organism>
<comment type="subcellular location">
    <subcellularLocation>
        <location evidence="1">Membrane</location>
    </subcellularLocation>
</comment>
<dbReference type="GO" id="GO:0005044">
    <property type="term" value="F:scavenger receptor activity"/>
    <property type="evidence" value="ECO:0007669"/>
    <property type="project" value="TreeGrafter"/>
</dbReference>
<dbReference type="GO" id="GO:0005737">
    <property type="term" value="C:cytoplasm"/>
    <property type="evidence" value="ECO:0007669"/>
    <property type="project" value="TreeGrafter"/>
</dbReference>
<evidence type="ECO:0000256" key="5">
    <source>
        <dbReference type="ARBA" id="ARBA00023136"/>
    </source>
</evidence>
<name>A4RUY6_OSTLU</name>
<dbReference type="Pfam" id="PF01130">
    <property type="entry name" value="CD36"/>
    <property type="match status" value="1"/>
</dbReference>
<dbReference type="GeneID" id="5001029"/>
<dbReference type="InterPro" id="IPR002159">
    <property type="entry name" value="CD36_fam"/>
</dbReference>
<feature type="non-terminal residue" evidence="8">
    <location>
        <position position="1"/>
    </location>
</feature>
<evidence type="ECO:0000256" key="4">
    <source>
        <dbReference type="ARBA" id="ARBA00022989"/>
    </source>
</evidence>
<dbReference type="STRING" id="436017.A4RUY6"/>
<dbReference type="KEGG" id="olu:OSTLU_92495"/>
<dbReference type="Proteomes" id="UP000001568">
    <property type="component" value="Chromosome 3"/>
</dbReference>
<dbReference type="PANTHER" id="PTHR11923:SF51">
    <property type="entry name" value="LYSOSOME MEMBRANE PROTEIN 2"/>
    <property type="match status" value="1"/>
</dbReference>
<dbReference type="Gramene" id="ABO95337">
    <property type="protein sequence ID" value="ABO95337"/>
    <property type="gene ID" value="OSTLU_92495"/>
</dbReference>
<keyword evidence="4 7" id="KW-1133">Transmembrane helix</keyword>
<keyword evidence="9" id="KW-1185">Reference proteome</keyword>
<keyword evidence="6" id="KW-0325">Glycoprotein</keyword>
<keyword evidence="5 7" id="KW-0472">Membrane</keyword>
<evidence type="ECO:0000256" key="6">
    <source>
        <dbReference type="ARBA" id="ARBA00023180"/>
    </source>
</evidence>
<sequence>VFLHRSRRELTPTLQAVLVGATLFLGTSLCLAYLYVPALSLITDYKIDRGDKCWVTSTTRCENNLKASIYFWNITNPSQVLAGTHPPALVEVGPYVISNTVNKRQNITFSNDDTEVSFVSTLYADMDAANFCDGCSMNDEVY</sequence>
<dbReference type="EMBL" id="CP000583">
    <property type="protein sequence ID" value="ABO95337.1"/>
    <property type="molecule type" value="Genomic_DNA"/>
</dbReference>
<evidence type="ECO:0000256" key="2">
    <source>
        <dbReference type="ARBA" id="ARBA00010532"/>
    </source>
</evidence>
<dbReference type="RefSeq" id="XP_001417044.1">
    <property type="nucleotide sequence ID" value="XM_001417007.1"/>
</dbReference>
<evidence type="ECO:0000256" key="7">
    <source>
        <dbReference type="SAM" id="Phobius"/>
    </source>
</evidence>
<comment type="similarity">
    <text evidence="2">Belongs to the CD36 family.</text>
</comment>
<gene>
    <name evidence="8" type="ORF">OSTLU_92495</name>
</gene>
<proteinExistence type="inferred from homology"/>
<dbReference type="AlphaFoldDB" id="A4RUY6"/>
<dbReference type="GO" id="GO:0016020">
    <property type="term" value="C:membrane"/>
    <property type="evidence" value="ECO:0007669"/>
    <property type="project" value="UniProtKB-SubCell"/>
</dbReference>
<evidence type="ECO:0000313" key="9">
    <source>
        <dbReference type="Proteomes" id="UP000001568"/>
    </source>
</evidence>
<accession>A4RUY6</accession>
<dbReference type="PANTHER" id="PTHR11923">
    <property type="entry name" value="SCAVENGER RECEPTOR CLASS B TYPE-1 SR-B1"/>
    <property type="match status" value="1"/>
</dbReference>
<dbReference type="OrthoDB" id="18585at2759"/>
<evidence type="ECO:0000256" key="3">
    <source>
        <dbReference type="ARBA" id="ARBA00022692"/>
    </source>
</evidence>
<keyword evidence="3 7" id="KW-0812">Transmembrane</keyword>
<feature type="transmembrane region" description="Helical" evidence="7">
    <location>
        <begin position="12"/>
        <end position="36"/>
    </location>
</feature>
<protein>
    <submittedName>
        <fullName evidence="8">Uncharacterized protein</fullName>
    </submittedName>
</protein>
<dbReference type="HOGENOM" id="CLU_1820774_0_0_1"/>
<evidence type="ECO:0000256" key="1">
    <source>
        <dbReference type="ARBA" id="ARBA00004370"/>
    </source>
</evidence>